<dbReference type="Gene3D" id="3.20.20.80">
    <property type="entry name" value="Glycosidases"/>
    <property type="match status" value="1"/>
</dbReference>
<dbReference type="EMBL" id="JBDKXB010000006">
    <property type="protein sequence ID" value="MEY6432191.1"/>
    <property type="molecule type" value="Genomic_DNA"/>
</dbReference>
<keyword evidence="7 10" id="KW-0119">Carbohydrate metabolism</keyword>
<dbReference type="GO" id="GO:0004134">
    <property type="term" value="F:4-alpha-glucanotransferase activity"/>
    <property type="evidence" value="ECO:0007669"/>
    <property type="project" value="UniProtKB-EC"/>
</dbReference>
<dbReference type="RefSeq" id="WP_369666572.1">
    <property type="nucleotide sequence ID" value="NZ_JBDKXB010000006.1"/>
</dbReference>
<dbReference type="EC" id="2.4.1.25" evidence="3 10"/>
<name>A0ABV4BCF9_9GAMM</name>
<comment type="catalytic activity">
    <reaction evidence="1 10">
        <text>Transfers a segment of a (1-&gt;4)-alpha-D-glucan to a new position in an acceptor, which may be glucose or a (1-&gt;4)-alpha-D-glucan.</text>
        <dbReference type="EC" id="2.4.1.25"/>
    </reaction>
</comment>
<evidence type="ECO:0000256" key="6">
    <source>
        <dbReference type="ARBA" id="ARBA00022679"/>
    </source>
</evidence>
<comment type="similarity">
    <text evidence="2 10">Belongs to the disproportionating enzyme family.</text>
</comment>
<dbReference type="InterPro" id="IPR017853">
    <property type="entry name" value="GH"/>
</dbReference>
<evidence type="ECO:0000313" key="12">
    <source>
        <dbReference type="Proteomes" id="UP001564408"/>
    </source>
</evidence>
<proteinExistence type="inferred from homology"/>
<dbReference type="PANTHER" id="PTHR32438:SF5">
    <property type="entry name" value="4-ALPHA-GLUCANOTRANSFERASE DPE1, CHLOROPLASTIC_AMYLOPLASTIC"/>
    <property type="match status" value="1"/>
</dbReference>
<evidence type="ECO:0000313" key="11">
    <source>
        <dbReference type="EMBL" id="MEY6432191.1"/>
    </source>
</evidence>
<evidence type="ECO:0000256" key="3">
    <source>
        <dbReference type="ARBA" id="ARBA00012560"/>
    </source>
</evidence>
<dbReference type="NCBIfam" id="NF011080">
    <property type="entry name" value="PRK14508.1-3"/>
    <property type="match status" value="1"/>
</dbReference>
<evidence type="ECO:0000256" key="10">
    <source>
        <dbReference type="RuleBase" id="RU361207"/>
    </source>
</evidence>
<dbReference type="Proteomes" id="UP001564408">
    <property type="component" value="Unassembled WGS sequence"/>
</dbReference>
<protein>
    <recommendedName>
        <fullName evidence="4 10">4-alpha-glucanotransferase</fullName>
        <ecNumber evidence="3 10">2.4.1.25</ecNumber>
    </recommendedName>
    <alternativeName>
        <fullName evidence="8 10">Amylomaltase</fullName>
    </alternativeName>
    <alternativeName>
        <fullName evidence="9 10">Disproportionating enzyme</fullName>
    </alternativeName>
</protein>
<reference evidence="11 12" key="1">
    <citation type="submission" date="2024-05" db="EMBL/GenBank/DDBJ databases">
        <title>Genome Sequence and Characterization of the New Strain Purple Sulfur Bacterium of Genus Thioalkalicoccus.</title>
        <authorList>
            <person name="Bryantseva I.A."/>
            <person name="Kyndt J.A."/>
            <person name="Imhoff J.F."/>
        </authorList>
    </citation>
    <scope>NUCLEOTIDE SEQUENCE [LARGE SCALE GENOMIC DNA]</scope>
    <source>
        <strain evidence="11 12">Um2</strain>
    </source>
</reference>
<dbReference type="Pfam" id="PF02446">
    <property type="entry name" value="Glyco_hydro_77"/>
    <property type="match status" value="1"/>
</dbReference>
<evidence type="ECO:0000256" key="8">
    <source>
        <dbReference type="ARBA" id="ARBA00031423"/>
    </source>
</evidence>
<organism evidence="11 12">
    <name type="scientific">Thioalkalicoccus limnaeus</name>
    <dbReference type="NCBI Taxonomy" id="120681"/>
    <lineage>
        <taxon>Bacteria</taxon>
        <taxon>Pseudomonadati</taxon>
        <taxon>Pseudomonadota</taxon>
        <taxon>Gammaproteobacteria</taxon>
        <taxon>Chromatiales</taxon>
        <taxon>Chromatiaceae</taxon>
        <taxon>Thioalkalicoccus</taxon>
    </lineage>
</organism>
<comment type="caution">
    <text evidence="11">The sequence shown here is derived from an EMBL/GenBank/DDBJ whole genome shotgun (WGS) entry which is preliminary data.</text>
</comment>
<keyword evidence="5 10" id="KW-0328">Glycosyltransferase</keyword>
<accession>A0ABV4BCF9</accession>
<evidence type="ECO:0000256" key="9">
    <source>
        <dbReference type="ARBA" id="ARBA00031501"/>
    </source>
</evidence>
<dbReference type="InterPro" id="IPR003385">
    <property type="entry name" value="Glyco_hydro_77"/>
</dbReference>
<evidence type="ECO:0000256" key="7">
    <source>
        <dbReference type="ARBA" id="ARBA00023277"/>
    </source>
</evidence>
<evidence type="ECO:0000256" key="2">
    <source>
        <dbReference type="ARBA" id="ARBA00005684"/>
    </source>
</evidence>
<dbReference type="SUPFAM" id="SSF51445">
    <property type="entry name" value="(Trans)glycosidases"/>
    <property type="match status" value="1"/>
</dbReference>
<dbReference type="PANTHER" id="PTHR32438">
    <property type="entry name" value="4-ALPHA-GLUCANOTRANSFERASE DPE1, CHLOROPLASTIC/AMYLOPLASTIC"/>
    <property type="match status" value="1"/>
</dbReference>
<sequence>MLVEDTPPSVGQDHRRAGILLHLTSLPGTGPCGDLGPGAHHFLDFLTDCGVTVWQMLPVGPTQTDYSPYQSSSVHAGNPRLIGLEPLVQRGWLVPDEWEAAKTSDAGKANALRTAHRRFRQQASPEATDAFARFAEQHDYWLADYALYRALREEAGQPWWRWPEPLRDRDDRVLAQARRRLANDLDYIAFEQYLFFDQWQHLRDHADTRGIRLFGDMPIFVAHDSAEVWARPRDFDLHPDGSLRVVAGVPPDYFSATGQRWGNPLYRWDAMIADGFQFWIDRIRTQFQLFHLVRIDHFRGLESYWEIPADEEFAIHGRWVKASGAALFERLNQYFGEIPLIAEDLGLITEEVETLRRRFRLPGMKVLQFAFSGGAANPYLPFHHDRDSVVYTGTHDNDTTLGWYRSLDRAERDYVDEYLGHPREPMPWPLVRCALASRSHLAVVPMQDILGLDSTHRMNTPGTCHPTNWQWRFDWTDIPPDLPTRVLRLVDLYGRRVG</sequence>
<gene>
    <name evidence="11" type="primary">malQ</name>
    <name evidence="11" type="ORF">ABC977_07175</name>
</gene>
<evidence type="ECO:0000256" key="4">
    <source>
        <dbReference type="ARBA" id="ARBA00020295"/>
    </source>
</evidence>
<evidence type="ECO:0000256" key="5">
    <source>
        <dbReference type="ARBA" id="ARBA00022676"/>
    </source>
</evidence>
<evidence type="ECO:0000256" key="1">
    <source>
        <dbReference type="ARBA" id="ARBA00000439"/>
    </source>
</evidence>
<keyword evidence="6 10" id="KW-0808">Transferase</keyword>
<keyword evidence="12" id="KW-1185">Reference proteome</keyword>
<dbReference type="NCBIfam" id="TIGR00217">
    <property type="entry name" value="malQ"/>
    <property type="match status" value="1"/>
</dbReference>